<keyword evidence="3" id="KW-1185">Reference proteome</keyword>
<dbReference type="Pfam" id="PF10981">
    <property type="entry name" value="DUF2788"/>
    <property type="match status" value="1"/>
</dbReference>
<feature type="transmembrane region" description="Helical" evidence="1">
    <location>
        <begin position="48"/>
        <end position="70"/>
    </location>
</feature>
<name>A0A6C2CXC6_9RHOO</name>
<dbReference type="RefSeq" id="WP_148578828.1">
    <property type="nucleotide sequence ID" value="NZ_JAVEUW010000005.1"/>
</dbReference>
<dbReference type="OrthoDB" id="5625617at2"/>
<reference evidence="2 3" key="1">
    <citation type="submission" date="2019-01" db="EMBL/GenBank/DDBJ databases">
        <title>Zoogloea oleivorans genome sequencing and assembly.</title>
        <authorList>
            <person name="Tancsics A."/>
            <person name="Farkas M."/>
            <person name="Kriszt B."/>
            <person name="Maroti G."/>
            <person name="Horvath B."/>
        </authorList>
    </citation>
    <scope>NUCLEOTIDE SEQUENCE [LARGE SCALE GENOMIC DNA]</scope>
    <source>
        <strain evidence="2 3">Buc</strain>
    </source>
</reference>
<sequence length="77" mass="8307">MDPTAPLLFGLTVAEFEDISLKVCVGGLIAYMIFIIGHLAWESKSGKYGAIWMFVGLGVGFIGFIAKSLIQKLLGIE</sequence>
<evidence type="ECO:0000313" key="2">
    <source>
        <dbReference type="EMBL" id="TYC58768.1"/>
    </source>
</evidence>
<dbReference type="InterPro" id="IPR021249">
    <property type="entry name" value="DUF2788"/>
</dbReference>
<dbReference type="EMBL" id="SDKK01000008">
    <property type="protein sequence ID" value="TYC58768.1"/>
    <property type="molecule type" value="Genomic_DNA"/>
</dbReference>
<keyword evidence="1" id="KW-0472">Membrane</keyword>
<gene>
    <name evidence="2" type="ORF">ETQ85_09545</name>
</gene>
<dbReference type="Proteomes" id="UP000389128">
    <property type="component" value="Unassembled WGS sequence"/>
</dbReference>
<evidence type="ECO:0000313" key="3">
    <source>
        <dbReference type="Proteomes" id="UP000389128"/>
    </source>
</evidence>
<evidence type="ECO:0000256" key="1">
    <source>
        <dbReference type="SAM" id="Phobius"/>
    </source>
</evidence>
<keyword evidence="1" id="KW-1133">Transmembrane helix</keyword>
<protein>
    <submittedName>
        <fullName evidence="2">DUF2788 domain-containing protein</fullName>
    </submittedName>
</protein>
<accession>A0A6C2CXC6</accession>
<keyword evidence="1" id="KW-0812">Transmembrane</keyword>
<organism evidence="2 3">
    <name type="scientific">Zoogloea oleivorans</name>
    <dbReference type="NCBI Taxonomy" id="1552750"/>
    <lineage>
        <taxon>Bacteria</taxon>
        <taxon>Pseudomonadati</taxon>
        <taxon>Pseudomonadota</taxon>
        <taxon>Betaproteobacteria</taxon>
        <taxon>Rhodocyclales</taxon>
        <taxon>Zoogloeaceae</taxon>
        <taxon>Zoogloea</taxon>
    </lineage>
</organism>
<feature type="transmembrane region" description="Helical" evidence="1">
    <location>
        <begin position="20"/>
        <end position="41"/>
    </location>
</feature>
<proteinExistence type="predicted"/>
<dbReference type="AlphaFoldDB" id="A0A6C2CXC6"/>
<comment type="caution">
    <text evidence="2">The sequence shown here is derived from an EMBL/GenBank/DDBJ whole genome shotgun (WGS) entry which is preliminary data.</text>
</comment>